<dbReference type="AlphaFoldDB" id="A0A1L8D2I7"/>
<keyword evidence="2" id="KW-1185">Reference proteome</keyword>
<sequence>MYEVHGMLTIEEYIAKRKKEDKLNEFDVEKRIDNIKLCVDYIFEYFNNYLDITEVENQTILNNERLDAFRKQLREYDKDIQDWLVNIYDEYGKYMHRIIGKILDENDIFLLYSTESEFRSASYECYSKLIKKYPFLKDQTEMLFLFIKDYHRVKSISAMKYNELPFFTQSISDWIEKTQAKYNVSIPAFAYTYVIKFSDDYKKWPATHKKKSDNPYFPYDYDYKQKKNLFNLDSLYTRVSNKAFIRGHKQELELIMMYYWMHDIETDDEYWNEYLEKALTIIK</sequence>
<organism evidence="1 2">
    <name type="scientific">Carboxydothermus islandicus</name>
    <dbReference type="NCBI Taxonomy" id="661089"/>
    <lineage>
        <taxon>Bacteria</taxon>
        <taxon>Bacillati</taxon>
        <taxon>Bacillota</taxon>
        <taxon>Clostridia</taxon>
        <taxon>Thermoanaerobacterales</taxon>
        <taxon>Thermoanaerobacteraceae</taxon>
        <taxon>Carboxydothermus</taxon>
    </lineage>
</organism>
<comment type="caution">
    <text evidence="1">The sequence shown here is derived from an EMBL/GenBank/DDBJ whole genome shotgun (WGS) entry which is preliminary data.</text>
</comment>
<evidence type="ECO:0000313" key="1">
    <source>
        <dbReference type="EMBL" id="GAV25402.1"/>
    </source>
</evidence>
<protein>
    <submittedName>
        <fullName evidence="1">Uncharacterized protein</fullName>
    </submittedName>
</protein>
<dbReference type="Proteomes" id="UP000187338">
    <property type="component" value="Unassembled WGS sequence"/>
</dbReference>
<reference evidence="2" key="1">
    <citation type="submission" date="2016-12" db="EMBL/GenBank/DDBJ databases">
        <title>Draft Genome Sequences od Carboxydothermus pertinax and islandicus, Hydrogenogenic Carboxydotrophic Bacteria.</title>
        <authorList>
            <person name="Fukuyama Y."/>
            <person name="Ohmae K."/>
            <person name="Yoneda Y."/>
            <person name="Yoshida T."/>
            <person name="Sako Y."/>
        </authorList>
    </citation>
    <scope>NUCLEOTIDE SEQUENCE [LARGE SCALE GENOMIC DNA]</scope>
    <source>
        <strain evidence="2">SET</strain>
    </source>
</reference>
<evidence type="ECO:0000313" key="2">
    <source>
        <dbReference type="Proteomes" id="UP000187338"/>
    </source>
</evidence>
<gene>
    <name evidence="1" type="ORF">ciss_13350</name>
</gene>
<accession>A0A1L8D2I7</accession>
<proteinExistence type="predicted"/>
<dbReference type="EMBL" id="BDJL01000038">
    <property type="protein sequence ID" value="GAV25402.1"/>
    <property type="molecule type" value="Genomic_DNA"/>
</dbReference>
<name>A0A1L8D2I7_9THEO</name>